<keyword evidence="3" id="KW-0813">Transport</keyword>
<keyword evidence="6 8" id="KW-1133">Transmembrane helix</keyword>
<feature type="transmembrane region" description="Helical" evidence="8">
    <location>
        <begin position="274"/>
        <end position="292"/>
    </location>
</feature>
<dbReference type="Pfam" id="PF00892">
    <property type="entry name" value="EamA"/>
    <property type="match status" value="1"/>
</dbReference>
<feature type="transmembrane region" description="Helical" evidence="8">
    <location>
        <begin position="7"/>
        <end position="27"/>
    </location>
</feature>
<reference evidence="10 11" key="1">
    <citation type="submission" date="2024-07" db="EMBL/GenBank/DDBJ databases">
        <authorList>
            <person name="Kang M."/>
        </authorList>
    </citation>
    <scope>NUCLEOTIDE SEQUENCE [LARGE SCALE GENOMIC DNA]</scope>
    <source>
        <strain evidence="10 11">DFM31</strain>
    </source>
</reference>
<sequence length="305" mass="32534">MACSPQLQGLAAMIAASTIWGLSSLFYKLLADVPPLEVLAHRTLWSLVALVGVLALQGRARQILACLATPPLFLLTVLASVLIGCNWLGFIYSVQVGKALQASLGYYIFPLVTVILGRLVFGDRLRPVQWVAVALAALAVTLLTAGLGIVPRIALMLATTFALYGALKRMVPGGAGASVAAEVLVLAPFALLWLAGVHLWGWTGLTGRPGGVFGTDLGVSLLLILSGPLTGLPLLLFSYAARRVSLPTVGLVQYLNPTLQFLIAVLIFGEPFTVWHMIAFALIWSGLTLYSLDSLRFRQHSRPPV</sequence>
<evidence type="ECO:0000256" key="6">
    <source>
        <dbReference type="ARBA" id="ARBA00022989"/>
    </source>
</evidence>
<dbReference type="InterPro" id="IPR004626">
    <property type="entry name" value="RarD"/>
</dbReference>
<dbReference type="SUPFAM" id="SSF103481">
    <property type="entry name" value="Multidrug resistance efflux transporter EmrE"/>
    <property type="match status" value="2"/>
</dbReference>
<dbReference type="EMBL" id="JBFBVU010000005">
    <property type="protein sequence ID" value="MEV8466316.1"/>
    <property type="molecule type" value="Genomic_DNA"/>
</dbReference>
<accession>A0ABV3L459</accession>
<gene>
    <name evidence="10" type="primary">rarD</name>
    <name evidence="10" type="ORF">AB0T83_05895</name>
</gene>
<organism evidence="10 11">
    <name type="scientific">Meridianimarinicoccus marinus</name>
    <dbReference type="NCBI Taxonomy" id="3231483"/>
    <lineage>
        <taxon>Bacteria</taxon>
        <taxon>Pseudomonadati</taxon>
        <taxon>Pseudomonadota</taxon>
        <taxon>Alphaproteobacteria</taxon>
        <taxon>Rhodobacterales</taxon>
        <taxon>Paracoccaceae</taxon>
        <taxon>Meridianimarinicoccus</taxon>
    </lineage>
</organism>
<evidence type="ECO:0000256" key="8">
    <source>
        <dbReference type="SAM" id="Phobius"/>
    </source>
</evidence>
<comment type="similarity">
    <text evidence="2">Belongs to the EamA transporter family.</text>
</comment>
<feature type="transmembrane region" description="Helical" evidence="8">
    <location>
        <begin position="128"/>
        <end position="147"/>
    </location>
</feature>
<name>A0ABV3L459_9RHOB</name>
<feature type="domain" description="EamA" evidence="9">
    <location>
        <begin position="9"/>
        <end position="144"/>
    </location>
</feature>
<dbReference type="PANTHER" id="PTHR22911">
    <property type="entry name" value="ACYL-MALONYL CONDENSING ENZYME-RELATED"/>
    <property type="match status" value="1"/>
</dbReference>
<feature type="transmembrane region" description="Helical" evidence="8">
    <location>
        <begin position="104"/>
        <end position="121"/>
    </location>
</feature>
<proteinExistence type="inferred from homology"/>
<keyword evidence="4" id="KW-1003">Cell membrane</keyword>
<keyword evidence="11" id="KW-1185">Reference proteome</keyword>
<comment type="subcellular location">
    <subcellularLocation>
        <location evidence="1">Cell membrane</location>
        <topology evidence="1">Multi-pass membrane protein</topology>
    </subcellularLocation>
</comment>
<feature type="transmembrane region" description="Helical" evidence="8">
    <location>
        <begin position="249"/>
        <end position="268"/>
    </location>
</feature>
<evidence type="ECO:0000256" key="2">
    <source>
        <dbReference type="ARBA" id="ARBA00007362"/>
    </source>
</evidence>
<feature type="transmembrane region" description="Helical" evidence="8">
    <location>
        <begin position="72"/>
        <end position="92"/>
    </location>
</feature>
<evidence type="ECO:0000256" key="5">
    <source>
        <dbReference type="ARBA" id="ARBA00022692"/>
    </source>
</evidence>
<dbReference type="NCBIfam" id="TIGR00688">
    <property type="entry name" value="rarD"/>
    <property type="match status" value="1"/>
</dbReference>
<evidence type="ECO:0000256" key="4">
    <source>
        <dbReference type="ARBA" id="ARBA00022475"/>
    </source>
</evidence>
<dbReference type="RefSeq" id="WP_366192120.1">
    <property type="nucleotide sequence ID" value="NZ_JBFBVU010000005.1"/>
</dbReference>
<dbReference type="Proteomes" id="UP001553161">
    <property type="component" value="Unassembled WGS sequence"/>
</dbReference>
<feature type="transmembrane region" description="Helical" evidence="8">
    <location>
        <begin position="153"/>
        <end position="171"/>
    </location>
</feature>
<dbReference type="InterPro" id="IPR037185">
    <property type="entry name" value="EmrE-like"/>
</dbReference>
<evidence type="ECO:0000259" key="9">
    <source>
        <dbReference type="Pfam" id="PF00892"/>
    </source>
</evidence>
<dbReference type="InterPro" id="IPR000620">
    <property type="entry name" value="EamA_dom"/>
</dbReference>
<keyword evidence="5 8" id="KW-0812">Transmembrane</keyword>
<evidence type="ECO:0000256" key="1">
    <source>
        <dbReference type="ARBA" id="ARBA00004651"/>
    </source>
</evidence>
<feature type="transmembrane region" description="Helical" evidence="8">
    <location>
        <begin position="39"/>
        <end position="60"/>
    </location>
</feature>
<feature type="transmembrane region" description="Helical" evidence="8">
    <location>
        <begin position="183"/>
        <end position="205"/>
    </location>
</feature>
<dbReference type="PANTHER" id="PTHR22911:SF137">
    <property type="entry name" value="SOLUTE CARRIER FAMILY 35 MEMBER G2-RELATED"/>
    <property type="match status" value="1"/>
</dbReference>
<keyword evidence="7 8" id="KW-0472">Membrane</keyword>
<comment type="caution">
    <text evidence="10">The sequence shown here is derived from an EMBL/GenBank/DDBJ whole genome shotgun (WGS) entry which is preliminary data.</text>
</comment>
<evidence type="ECO:0000256" key="3">
    <source>
        <dbReference type="ARBA" id="ARBA00022448"/>
    </source>
</evidence>
<evidence type="ECO:0000313" key="11">
    <source>
        <dbReference type="Proteomes" id="UP001553161"/>
    </source>
</evidence>
<feature type="transmembrane region" description="Helical" evidence="8">
    <location>
        <begin position="217"/>
        <end position="237"/>
    </location>
</feature>
<evidence type="ECO:0000313" key="10">
    <source>
        <dbReference type="EMBL" id="MEV8466316.1"/>
    </source>
</evidence>
<protein>
    <submittedName>
        <fullName evidence="10">EamA family transporter RarD</fullName>
    </submittedName>
</protein>
<evidence type="ECO:0000256" key="7">
    <source>
        <dbReference type="ARBA" id="ARBA00023136"/>
    </source>
</evidence>